<dbReference type="EMBL" id="QRPV01000004">
    <property type="protein sequence ID" value="RHM45349.1"/>
    <property type="molecule type" value="Genomic_DNA"/>
</dbReference>
<dbReference type="InterPro" id="IPR009061">
    <property type="entry name" value="DNA-bd_dom_put_sf"/>
</dbReference>
<accession>A0A415QMG5</accession>
<dbReference type="Proteomes" id="UP000286038">
    <property type="component" value="Unassembled WGS sequence"/>
</dbReference>
<gene>
    <name evidence="1" type="ORF">DWZ68_05325</name>
</gene>
<keyword evidence="1" id="KW-0238">DNA-binding</keyword>
<organism evidence="1 2">
    <name type="scientific">Butyricimonas virosa</name>
    <dbReference type="NCBI Taxonomy" id="544645"/>
    <lineage>
        <taxon>Bacteria</taxon>
        <taxon>Pseudomonadati</taxon>
        <taxon>Bacteroidota</taxon>
        <taxon>Bacteroidia</taxon>
        <taxon>Bacteroidales</taxon>
        <taxon>Odoribacteraceae</taxon>
        <taxon>Butyricimonas</taxon>
    </lineage>
</organism>
<evidence type="ECO:0000313" key="2">
    <source>
        <dbReference type="Proteomes" id="UP000286038"/>
    </source>
</evidence>
<evidence type="ECO:0000313" key="1">
    <source>
        <dbReference type="EMBL" id="RHM45349.1"/>
    </source>
</evidence>
<sequence length="247" mass="28823">MRAKEPIKKICEFCGCEFEAYTQVARYCSHDCNRKAYREIKRKEVIFLTASMASQTKRERAKSDLSEREYISISDAAAIMGVSRWTIYRNVVKGCIPAKRLSQRTTLIRKKDIEALFDVIEPYEVLTTGVRKPIDEWYTIDEVTEKYGLLRHRIRKIINAEGIPTKKAGTRTLIAKNKIDAYFRKKGFDATLSNLAEWITTLQVIETYGMTERAVRIFVSRYTIPKKRINGKLYYSKQHIDKLKNKE</sequence>
<comment type="caution">
    <text evidence="1">The sequence shown here is derived from an EMBL/GenBank/DDBJ whole genome shotgun (WGS) entry which is preliminary data.</text>
</comment>
<reference evidence="1 2" key="1">
    <citation type="submission" date="2018-08" db="EMBL/GenBank/DDBJ databases">
        <title>A genome reference for cultivated species of the human gut microbiota.</title>
        <authorList>
            <person name="Zou Y."/>
            <person name="Xue W."/>
            <person name="Luo G."/>
        </authorList>
    </citation>
    <scope>NUCLEOTIDE SEQUENCE [LARGE SCALE GENOMIC DNA]</scope>
    <source>
        <strain evidence="1 2">AF34-33</strain>
    </source>
</reference>
<proteinExistence type="predicted"/>
<dbReference type="SUPFAM" id="SSF46955">
    <property type="entry name" value="Putative DNA-binding domain"/>
    <property type="match status" value="1"/>
</dbReference>
<dbReference type="AlphaFoldDB" id="A0A415QMG5"/>
<dbReference type="GO" id="GO:0003677">
    <property type="term" value="F:DNA binding"/>
    <property type="evidence" value="ECO:0007669"/>
    <property type="project" value="UniProtKB-KW"/>
</dbReference>
<protein>
    <submittedName>
        <fullName evidence="1">DNA-binding protein</fullName>
    </submittedName>
</protein>
<name>A0A415QMG5_9BACT</name>
<dbReference type="RefSeq" id="WP_118449220.1">
    <property type="nucleotide sequence ID" value="NZ_CABJDM010000004.1"/>
</dbReference>